<dbReference type="Pfam" id="PF05175">
    <property type="entry name" value="MTS"/>
    <property type="match status" value="1"/>
</dbReference>
<feature type="domain" description="Methyltransferase small" evidence="3">
    <location>
        <begin position="31"/>
        <end position="134"/>
    </location>
</feature>
<organism evidence="4 5">
    <name type="scientific">Methylobacterium crusticola</name>
    <dbReference type="NCBI Taxonomy" id="1697972"/>
    <lineage>
        <taxon>Bacteria</taxon>
        <taxon>Pseudomonadati</taxon>
        <taxon>Pseudomonadota</taxon>
        <taxon>Alphaproteobacteria</taxon>
        <taxon>Hyphomicrobiales</taxon>
        <taxon>Methylobacteriaceae</taxon>
        <taxon>Methylobacterium</taxon>
    </lineage>
</organism>
<dbReference type="RefSeq" id="WP_238313429.1">
    <property type="nucleotide sequence ID" value="NZ_BPQH01000008.1"/>
</dbReference>
<keyword evidence="1" id="KW-0489">Methyltransferase</keyword>
<reference evidence="4" key="2">
    <citation type="submission" date="2021-08" db="EMBL/GenBank/DDBJ databases">
        <authorList>
            <person name="Tani A."/>
            <person name="Ola A."/>
            <person name="Ogura Y."/>
            <person name="Katsura K."/>
            <person name="Hayashi T."/>
        </authorList>
    </citation>
    <scope>NUCLEOTIDE SEQUENCE</scope>
    <source>
        <strain evidence="4">KCTC 52305</strain>
    </source>
</reference>
<dbReference type="PANTHER" id="PTHR47739:SF1">
    <property type="entry name" value="TRNA1(VAL) (ADENINE(37)-N6)-METHYLTRANSFERASE"/>
    <property type="match status" value="1"/>
</dbReference>
<evidence type="ECO:0000256" key="1">
    <source>
        <dbReference type="ARBA" id="ARBA00022603"/>
    </source>
</evidence>
<dbReference type="SUPFAM" id="SSF53335">
    <property type="entry name" value="S-adenosyl-L-methionine-dependent methyltransferases"/>
    <property type="match status" value="1"/>
</dbReference>
<name>A0ABQ4QY09_9HYPH</name>
<dbReference type="EMBL" id="BPQH01000008">
    <property type="protein sequence ID" value="GJD50273.1"/>
    <property type="molecule type" value="Genomic_DNA"/>
</dbReference>
<evidence type="ECO:0000313" key="4">
    <source>
        <dbReference type="EMBL" id="GJD50273.1"/>
    </source>
</evidence>
<gene>
    <name evidence="4" type="primary">yfiC</name>
    <name evidence="4" type="ORF">OPKNFCMD_3011</name>
</gene>
<keyword evidence="5" id="KW-1185">Reference proteome</keyword>
<dbReference type="InterPro" id="IPR007848">
    <property type="entry name" value="Small_mtfrase_dom"/>
</dbReference>
<sequence length="252" mass="25335">MPGAEPAAWLGGRLRLAQVGRGGHRAGTDAALLAAAAGARPGETVCDLGAGPGAVGLAVALACPDCRVVLVERDPEAAALARGNAQANGLAARVAVVEADAVAPGAVRHRQGLRPNSADLVLTNPPFFEAGRHRPSPVPARAAAHGLAPGGLAAWLRTCADLARPGGRLVMIHRADALPGCLAALAGRFGAVAVRPVHARAGAPAIRVLIEGVRGSGAPFRLRPGLVLHGPDGRFTPQAEALHRGEAHLADG</sequence>
<accession>A0ABQ4QY09</accession>
<evidence type="ECO:0000256" key="2">
    <source>
        <dbReference type="ARBA" id="ARBA00022691"/>
    </source>
</evidence>
<evidence type="ECO:0000313" key="5">
    <source>
        <dbReference type="Proteomes" id="UP001055167"/>
    </source>
</evidence>
<dbReference type="Gene3D" id="3.40.50.150">
    <property type="entry name" value="Vaccinia Virus protein VP39"/>
    <property type="match status" value="1"/>
</dbReference>
<dbReference type="PANTHER" id="PTHR47739">
    <property type="entry name" value="TRNA1(VAL) (ADENINE(37)-N6)-METHYLTRANSFERASE"/>
    <property type="match status" value="1"/>
</dbReference>
<reference evidence="4" key="1">
    <citation type="journal article" date="2021" name="Front. Microbiol.">
        <title>Comprehensive Comparative Genomics and Phenotyping of Methylobacterium Species.</title>
        <authorList>
            <person name="Alessa O."/>
            <person name="Ogura Y."/>
            <person name="Fujitani Y."/>
            <person name="Takami H."/>
            <person name="Hayashi T."/>
            <person name="Sahin N."/>
            <person name="Tani A."/>
        </authorList>
    </citation>
    <scope>NUCLEOTIDE SEQUENCE</scope>
    <source>
        <strain evidence="4">KCTC 52305</strain>
    </source>
</reference>
<protein>
    <submittedName>
        <fullName evidence="4">tRNA1(Val) (Adenine(37)-N6)-methyltransferase</fullName>
    </submittedName>
</protein>
<dbReference type="Proteomes" id="UP001055167">
    <property type="component" value="Unassembled WGS sequence"/>
</dbReference>
<dbReference type="InterPro" id="IPR050210">
    <property type="entry name" value="tRNA_Adenine-N(6)_MTase"/>
</dbReference>
<dbReference type="CDD" id="cd02440">
    <property type="entry name" value="AdoMet_MTases"/>
    <property type="match status" value="1"/>
</dbReference>
<dbReference type="PROSITE" id="PS00092">
    <property type="entry name" value="N6_MTASE"/>
    <property type="match status" value="1"/>
</dbReference>
<proteinExistence type="predicted"/>
<dbReference type="InterPro" id="IPR029063">
    <property type="entry name" value="SAM-dependent_MTases_sf"/>
</dbReference>
<dbReference type="InterPro" id="IPR002052">
    <property type="entry name" value="DNA_methylase_N6_adenine_CS"/>
</dbReference>
<keyword evidence="2" id="KW-0949">S-adenosyl-L-methionine</keyword>
<comment type="caution">
    <text evidence="4">The sequence shown here is derived from an EMBL/GenBank/DDBJ whole genome shotgun (WGS) entry which is preliminary data.</text>
</comment>
<keyword evidence="1" id="KW-0808">Transferase</keyword>
<evidence type="ECO:0000259" key="3">
    <source>
        <dbReference type="Pfam" id="PF05175"/>
    </source>
</evidence>